<comment type="caution">
    <text evidence="1">The sequence shown here is derived from an EMBL/GenBank/DDBJ whole genome shotgun (WGS) entry which is preliminary data.</text>
</comment>
<evidence type="ECO:0000313" key="2">
    <source>
        <dbReference type="Proteomes" id="UP000237271"/>
    </source>
</evidence>
<reference evidence="1 2" key="1">
    <citation type="journal article" date="2017" name="Genome Biol. Evol.">
        <title>Phytophthora megakarya and P. palmivora, closely related causal agents of cacao black pod rot, underwent increases in genome sizes and gene numbers by different mechanisms.</title>
        <authorList>
            <person name="Ali S.S."/>
            <person name="Shao J."/>
            <person name="Lary D.J."/>
            <person name="Kronmiller B."/>
            <person name="Shen D."/>
            <person name="Strem M.D."/>
            <person name="Amoako-Attah I."/>
            <person name="Akrofi A.Y."/>
            <person name="Begoude B.A."/>
            <person name="Ten Hoopen G.M."/>
            <person name="Coulibaly K."/>
            <person name="Kebe B.I."/>
            <person name="Melnick R.L."/>
            <person name="Guiltinan M.J."/>
            <person name="Tyler B.M."/>
            <person name="Meinhardt L.W."/>
            <person name="Bailey B.A."/>
        </authorList>
    </citation>
    <scope>NUCLEOTIDE SEQUENCE [LARGE SCALE GENOMIC DNA]</scope>
    <source>
        <strain evidence="2">sbr112.9</strain>
    </source>
</reference>
<name>A0A2P4XC23_9STRA</name>
<dbReference type="Proteomes" id="UP000237271">
    <property type="component" value="Unassembled WGS sequence"/>
</dbReference>
<gene>
    <name evidence="1" type="ORF">PHPALM_27650</name>
</gene>
<dbReference type="AlphaFoldDB" id="A0A2P4XC23"/>
<sequence>MSQPTTRREITPLHVPWLQHEQFPATKQACSSQDGLVSGSKNALLKVVQELKRGRANVDKQLAQLDAQLLAITDYVDGKSSNMFPPHLVTVVEDTPNVTVSTGVTDGRRHYGAGVAGKYSGIFKNESTPPTPGIVEDDLNSDTPCTTTGLWKYVYAYSFFKVITPEDMEQVLLLEGKDKVLGALDIQRLQEKLSLSKYAPQYLDDFFKEVRLNVLWNSSKWYILYGIP</sequence>
<accession>A0A2P4XC23</accession>
<organism evidence="1 2">
    <name type="scientific">Phytophthora palmivora</name>
    <dbReference type="NCBI Taxonomy" id="4796"/>
    <lineage>
        <taxon>Eukaryota</taxon>
        <taxon>Sar</taxon>
        <taxon>Stramenopiles</taxon>
        <taxon>Oomycota</taxon>
        <taxon>Peronosporomycetes</taxon>
        <taxon>Peronosporales</taxon>
        <taxon>Peronosporaceae</taxon>
        <taxon>Phytophthora</taxon>
    </lineage>
</organism>
<dbReference type="OrthoDB" id="124110at2759"/>
<dbReference type="EMBL" id="NCKW01015322">
    <property type="protein sequence ID" value="POM63106.1"/>
    <property type="molecule type" value="Genomic_DNA"/>
</dbReference>
<proteinExistence type="predicted"/>
<keyword evidence="2" id="KW-1185">Reference proteome</keyword>
<evidence type="ECO:0000313" key="1">
    <source>
        <dbReference type="EMBL" id="POM63106.1"/>
    </source>
</evidence>
<protein>
    <submittedName>
        <fullName evidence="1">Uncharacterized protein</fullName>
    </submittedName>
</protein>